<dbReference type="EMBL" id="BAABRV010000003">
    <property type="protein sequence ID" value="GAA5533169.1"/>
    <property type="molecule type" value="Genomic_DNA"/>
</dbReference>
<name>A0ABP9XCS7_9DEIO</name>
<dbReference type="Proteomes" id="UP001404956">
    <property type="component" value="Unassembled WGS sequence"/>
</dbReference>
<proteinExistence type="predicted"/>
<sequence length="134" mass="14569">MREDAGVPVLRLLLPLLAALLLLVEAPLHALHALDMSLAQMPPSMRVHRDSTAGMAMTDGDHHHHRPAPAPPRTLPHMQDHSCCVPPAVTLAPTLELPPVTVWRPHPLTPTAVHAQRLAVLQRARGPPFSWLAA</sequence>
<organism evidence="1 2">
    <name type="scientific">Deinococcus aluminii</name>
    <dbReference type="NCBI Taxonomy" id="1656885"/>
    <lineage>
        <taxon>Bacteria</taxon>
        <taxon>Thermotogati</taxon>
        <taxon>Deinococcota</taxon>
        <taxon>Deinococci</taxon>
        <taxon>Deinococcales</taxon>
        <taxon>Deinococcaceae</taxon>
        <taxon>Deinococcus</taxon>
    </lineage>
</organism>
<accession>A0ABP9XCS7</accession>
<reference evidence="1 2" key="1">
    <citation type="submission" date="2024-02" db="EMBL/GenBank/DDBJ databases">
        <title>Deinococcus aluminii NBRC 112889.</title>
        <authorList>
            <person name="Ichikawa N."/>
            <person name="Katano-Makiyama Y."/>
            <person name="Hidaka K."/>
        </authorList>
    </citation>
    <scope>NUCLEOTIDE SEQUENCE [LARGE SCALE GENOMIC DNA]</scope>
    <source>
        <strain evidence="1 2">NBRC 112889</strain>
    </source>
</reference>
<keyword evidence="2" id="KW-1185">Reference proteome</keyword>
<evidence type="ECO:0000313" key="2">
    <source>
        <dbReference type="Proteomes" id="UP001404956"/>
    </source>
</evidence>
<gene>
    <name evidence="1" type="ORF">Dalu01_01568</name>
</gene>
<evidence type="ECO:0000313" key="1">
    <source>
        <dbReference type="EMBL" id="GAA5533169.1"/>
    </source>
</evidence>
<protein>
    <recommendedName>
        <fullName evidence="3">DUF2946 domain-containing protein</fullName>
    </recommendedName>
</protein>
<comment type="caution">
    <text evidence="1">The sequence shown here is derived from an EMBL/GenBank/DDBJ whole genome shotgun (WGS) entry which is preliminary data.</text>
</comment>
<evidence type="ECO:0008006" key="3">
    <source>
        <dbReference type="Google" id="ProtNLM"/>
    </source>
</evidence>